<dbReference type="Pfam" id="PF06698">
    <property type="entry name" value="DUF1192"/>
    <property type="match status" value="1"/>
</dbReference>
<sequence length="62" mass="7188">MMEEEGPRPVARFTRPVMDRWDVDELRAYIAELRTEIARAEAEIGKRQAGRAAADLFFKPPR</sequence>
<proteinExistence type="predicted"/>
<dbReference type="InterPro" id="IPR009579">
    <property type="entry name" value="DUF1192"/>
</dbReference>
<reference evidence="1 2" key="1">
    <citation type="submission" date="2020-03" db="EMBL/GenBank/DDBJ databases">
        <title>Roseomonas selenitidurans sp. nov. isolated from soil.</title>
        <authorList>
            <person name="Liu H."/>
        </authorList>
    </citation>
    <scope>NUCLEOTIDE SEQUENCE [LARGE SCALE GENOMIC DNA]</scope>
    <source>
        <strain evidence="1 2">JCM 15073</strain>
    </source>
</reference>
<comment type="caution">
    <text evidence="1">The sequence shown here is derived from an EMBL/GenBank/DDBJ whole genome shotgun (WGS) entry which is preliminary data.</text>
</comment>
<dbReference type="RefSeq" id="WP_168054074.1">
    <property type="nucleotide sequence ID" value="NZ_JAATJR010000008.1"/>
</dbReference>
<dbReference type="EMBL" id="JAAVTX010000008">
    <property type="protein sequence ID" value="NKE48059.1"/>
    <property type="molecule type" value="Genomic_DNA"/>
</dbReference>
<evidence type="ECO:0000313" key="2">
    <source>
        <dbReference type="Proteomes" id="UP000765160"/>
    </source>
</evidence>
<keyword evidence="2" id="KW-1185">Reference proteome</keyword>
<protein>
    <submittedName>
        <fullName evidence="1">DUF1192 domain-containing protein</fullName>
    </submittedName>
</protein>
<gene>
    <name evidence="1" type="ORF">HB662_24995</name>
</gene>
<name>A0ABX1F748_9PROT</name>
<evidence type="ECO:0000313" key="1">
    <source>
        <dbReference type="EMBL" id="NKE48059.1"/>
    </source>
</evidence>
<dbReference type="Proteomes" id="UP000765160">
    <property type="component" value="Unassembled WGS sequence"/>
</dbReference>
<accession>A0ABX1F748</accession>
<organism evidence="1 2">
    <name type="scientific">Falsiroseomonas frigidaquae</name>
    <dbReference type="NCBI Taxonomy" id="487318"/>
    <lineage>
        <taxon>Bacteria</taxon>
        <taxon>Pseudomonadati</taxon>
        <taxon>Pseudomonadota</taxon>
        <taxon>Alphaproteobacteria</taxon>
        <taxon>Acetobacterales</taxon>
        <taxon>Roseomonadaceae</taxon>
        <taxon>Falsiroseomonas</taxon>
    </lineage>
</organism>